<keyword evidence="3" id="KW-0805">Transcription regulation</keyword>
<evidence type="ECO:0000256" key="6">
    <source>
        <dbReference type="SAM" id="MobiDB-lite"/>
    </source>
</evidence>
<evidence type="ECO:0000256" key="5">
    <source>
        <dbReference type="ARBA" id="ARBA00023242"/>
    </source>
</evidence>
<comment type="subcellular location">
    <subcellularLocation>
        <location evidence="1">Nucleus</location>
    </subcellularLocation>
</comment>
<reference evidence="8" key="1">
    <citation type="submission" date="2017-07" db="EMBL/GenBank/DDBJ databases">
        <title>Taro Niue Genome Assembly and Annotation.</title>
        <authorList>
            <person name="Atibalentja N."/>
            <person name="Keating K."/>
            <person name="Fields C.J."/>
        </authorList>
    </citation>
    <scope>NUCLEOTIDE SEQUENCE</scope>
    <source>
        <strain evidence="8">Niue_2</strain>
        <tissue evidence="8">Leaf</tissue>
    </source>
</reference>
<dbReference type="PANTHER" id="PTHR12565">
    <property type="entry name" value="STEROL REGULATORY ELEMENT-BINDING PROTEIN"/>
    <property type="match status" value="1"/>
</dbReference>
<accession>A0A843XLP7</accession>
<keyword evidence="4" id="KW-0804">Transcription</keyword>
<dbReference type="GO" id="GO:0003700">
    <property type="term" value="F:DNA-binding transcription factor activity"/>
    <property type="evidence" value="ECO:0007669"/>
    <property type="project" value="TreeGrafter"/>
</dbReference>
<comment type="similarity">
    <text evidence="2">Belongs to the bHLH protein family.</text>
</comment>
<dbReference type="FunFam" id="4.10.280.10:FF:000100">
    <property type="entry name" value="Transcription factor BEE 3"/>
    <property type="match status" value="1"/>
</dbReference>
<evidence type="ECO:0000256" key="4">
    <source>
        <dbReference type="ARBA" id="ARBA00023163"/>
    </source>
</evidence>
<dbReference type="PROSITE" id="PS50888">
    <property type="entry name" value="BHLH"/>
    <property type="match status" value="1"/>
</dbReference>
<sequence length="306" mass="33104">MGSPGGLEAQLLGSMSQFAAEEFASLRLPTSLAEMDTAACMGFVDGAFSSELNAGDNMDNPGLGLMGFSGNGFLCQHLDLLPLAAYMEALPPGFLPVECPAAVPAPPTASVREESQKQANNKRRRAAAPPDGASADSTPIPVSGSNISGEEKPKKKDSTSRKVKRGRCSSGKEEEIMPKEVVHVRARRGQATDSHSLAERVRREKINEKMRCLQDLVPGCYKAMGMAVMLDEIINYVQSLQNQVEFLSMKLSAASAVYDFNQELDSSVVMPQSLTRVGEANEAQEVDRLMREGLERCTSFHPTMPF</sequence>
<keyword evidence="9" id="KW-1185">Reference proteome</keyword>
<dbReference type="SMR" id="A0A843XLP7"/>
<evidence type="ECO:0000259" key="7">
    <source>
        <dbReference type="PROSITE" id="PS50888"/>
    </source>
</evidence>
<evidence type="ECO:0000256" key="2">
    <source>
        <dbReference type="ARBA" id="ARBA00005510"/>
    </source>
</evidence>
<dbReference type="GO" id="GO:0005634">
    <property type="term" value="C:nucleus"/>
    <property type="evidence" value="ECO:0007669"/>
    <property type="project" value="UniProtKB-SubCell"/>
</dbReference>
<evidence type="ECO:0000313" key="8">
    <source>
        <dbReference type="EMBL" id="MQM20614.1"/>
    </source>
</evidence>
<dbReference type="GO" id="GO:0046983">
    <property type="term" value="F:protein dimerization activity"/>
    <property type="evidence" value="ECO:0007669"/>
    <property type="project" value="InterPro"/>
</dbReference>
<evidence type="ECO:0000256" key="1">
    <source>
        <dbReference type="ARBA" id="ARBA00004123"/>
    </source>
</evidence>
<feature type="region of interest" description="Disordered" evidence="6">
    <location>
        <begin position="104"/>
        <end position="173"/>
    </location>
</feature>
<dbReference type="Pfam" id="PF00010">
    <property type="entry name" value="HLH"/>
    <property type="match status" value="1"/>
</dbReference>
<dbReference type="Proteomes" id="UP000652761">
    <property type="component" value="Unassembled WGS sequence"/>
</dbReference>
<dbReference type="SMART" id="SM00353">
    <property type="entry name" value="HLH"/>
    <property type="match status" value="1"/>
</dbReference>
<feature type="compositionally biased region" description="Low complexity" evidence="6">
    <location>
        <begin position="127"/>
        <end position="137"/>
    </location>
</feature>
<evidence type="ECO:0000256" key="3">
    <source>
        <dbReference type="ARBA" id="ARBA00023015"/>
    </source>
</evidence>
<dbReference type="InterPro" id="IPR036638">
    <property type="entry name" value="HLH_DNA-bd_sf"/>
</dbReference>
<evidence type="ECO:0000313" key="9">
    <source>
        <dbReference type="Proteomes" id="UP000652761"/>
    </source>
</evidence>
<dbReference type="OrthoDB" id="690068at2759"/>
<dbReference type="CDD" id="cd18919">
    <property type="entry name" value="bHLH_AtBPE_like"/>
    <property type="match status" value="1"/>
</dbReference>
<organism evidence="8 9">
    <name type="scientific">Colocasia esculenta</name>
    <name type="common">Wild taro</name>
    <name type="synonym">Arum esculentum</name>
    <dbReference type="NCBI Taxonomy" id="4460"/>
    <lineage>
        <taxon>Eukaryota</taxon>
        <taxon>Viridiplantae</taxon>
        <taxon>Streptophyta</taxon>
        <taxon>Embryophyta</taxon>
        <taxon>Tracheophyta</taxon>
        <taxon>Spermatophyta</taxon>
        <taxon>Magnoliopsida</taxon>
        <taxon>Liliopsida</taxon>
        <taxon>Araceae</taxon>
        <taxon>Aroideae</taxon>
        <taxon>Colocasieae</taxon>
        <taxon>Colocasia</taxon>
    </lineage>
</organism>
<name>A0A843XLP7_COLES</name>
<feature type="domain" description="BHLH" evidence="7">
    <location>
        <begin position="190"/>
        <end position="240"/>
    </location>
</feature>
<dbReference type="SUPFAM" id="SSF47459">
    <property type="entry name" value="HLH, helix-loop-helix DNA-binding domain"/>
    <property type="match status" value="1"/>
</dbReference>
<dbReference type="EMBL" id="NMUH01009997">
    <property type="protein sequence ID" value="MQM20614.1"/>
    <property type="molecule type" value="Genomic_DNA"/>
</dbReference>
<dbReference type="Gene3D" id="4.10.280.10">
    <property type="entry name" value="Helix-loop-helix DNA-binding domain"/>
    <property type="match status" value="1"/>
</dbReference>
<dbReference type="InterPro" id="IPR024097">
    <property type="entry name" value="bHLH_ZIP_TF"/>
</dbReference>
<dbReference type="AlphaFoldDB" id="A0A843XLP7"/>
<dbReference type="PANTHER" id="PTHR12565:SF184">
    <property type="entry name" value="BHLH TRANSCRIPTION FACTOR"/>
    <property type="match status" value="1"/>
</dbReference>
<proteinExistence type="inferred from homology"/>
<protein>
    <recommendedName>
        <fullName evidence="7">BHLH domain-containing protein</fullName>
    </recommendedName>
</protein>
<keyword evidence="5" id="KW-0539">Nucleus</keyword>
<feature type="compositionally biased region" description="Basic and acidic residues" evidence="6">
    <location>
        <begin position="149"/>
        <end position="160"/>
    </location>
</feature>
<dbReference type="InterPro" id="IPR011598">
    <property type="entry name" value="bHLH_dom"/>
</dbReference>
<gene>
    <name evidence="8" type="ORF">Taro_053639</name>
</gene>
<comment type="caution">
    <text evidence="8">The sequence shown here is derived from an EMBL/GenBank/DDBJ whole genome shotgun (WGS) entry which is preliminary data.</text>
</comment>